<dbReference type="InterPro" id="IPR018060">
    <property type="entry name" value="HTH_AraC"/>
</dbReference>
<keyword evidence="2" id="KW-0804">Transcription</keyword>
<dbReference type="InterPro" id="IPR009057">
    <property type="entry name" value="Homeodomain-like_sf"/>
</dbReference>
<feature type="domain" description="HTH araC/xylS-type" evidence="3">
    <location>
        <begin position="23"/>
        <end position="80"/>
    </location>
</feature>
<dbReference type="SUPFAM" id="SSF46689">
    <property type="entry name" value="Homeodomain-like"/>
    <property type="match status" value="1"/>
</dbReference>
<keyword evidence="1" id="KW-0805">Transcription regulation</keyword>
<evidence type="ECO:0000256" key="2">
    <source>
        <dbReference type="ARBA" id="ARBA00023163"/>
    </source>
</evidence>
<evidence type="ECO:0000313" key="5">
    <source>
        <dbReference type="Proteomes" id="UP000632849"/>
    </source>
</evidence>
<comment type="caution">
    <text evidence="4">The sequence shown here is derived from an EMBL/GenBank/DDBJ whole genome shotgun (WGS) entry which is preliminary data.</text>
</comment>
<dbReference type="Gene3D" id="1.10.10.60">
    <property type="entry name" value="Homeodomain-like"/>
    <property type="match status" value="1"/>
</dbReference>
<reference evidence="4" key="1">
    <citation type="journal article" date="2014" name="Int. J. Syst. Evol. Microbiol.">
        <title>Complete genome sequence of Corynebacterium casei LMG S-19264T (=DSM 44701T), isolated from a smear-ripened cheese.</title>
        <authorList>
            <consortium name="US DOE Joint Genome Institute (JGI-PGF)"/>
            <person name="Walter F."/>
            <person name="Albersmeier A."/>
            <person name="Kalinowski J."/>
            <person name="Ruckert C."/>
        </authorList>
    </citation>
    <scope>NUCLEOTIDE SEQUENCE</scope>
    <source>
        <strain evidence="4">JCM 4122</strain>
    </source>
</reference>
<proteinExistence type="predicted"/>
<evidence type="ECO:0000313" key="4">
    <source>
        <dbReference type="EMBL" id="GHF94916.1"/>
    </source>
</evidence>
<dbReference type="RefSeq" id="WP_150229354.1">
    <property type="nucleotide sequence ID" value="NZ_BNBE01000001.1"/>
</dbReference>
<dbReference type="GO" id="GO:0043565">
    <property type="term" value="F:sequence-specific DNA binding"/>
    <property type="evidence" value="ECO:0007669"/>
    <property type="project" value="InterPro"/>
</dbReference>
<keyword evidence="5" id="KW-1185">Reference proteome</keyword>
<dbReference type="EMBL" id="BNBE01000001">
    <property type="protein sequence ID" value="GHF94916.1"/>
    <property type="molecule type" value="Genomic_DNA"/>
</dbReference>
<dbReference type="AlphaFoldDB" id="A0A919BJC4"/>
<evidence type="ECO:0000259" key="3">
    <source>
        <dbReference type="PROSITE" id="PS01124"/>
    </source>
</evidence>
<dbReference type="GeneID" id="95660183"/>
<dbReference type="Proteomes" id="UP000632849">
    <property type="component" value="Unassembled WGS sequence"/>
</dbReference>
<dbReference type="PROSITE" id="PS01124">
    <property type="entry name" value="HTH_ARAC_FAMILY_2"/>
    <property type="match status" value="1"/>
</dbReference>
<organism evidence="4 5">
    <name type="scientific">Streptomyces filamentosus</name>
    <name type="common">Streptomyces roseosporus</name>
    <dbReference type="NCBI Taxonomy" id="67294"/>
    <lineage>
        <taxon>Bacteria</taxon>
        <taxon>Bacillati</taxon>
        <taxon>Actinomycetota</taxon>
        <taxon>Actinomycetes</taxon>
        <taxon>Kitasatosporales</taxon>
        <taxon>Streptomycetaceae</taxon>
        <taxon>Streptomyces</taxon>
    </lineage>
</organism>
<gene>
    <name evidence="4" type="ORF">GCM10017667_26340</name>
</gene>
<reference evidence="4" key="2">
    <citation type="submission" date="2020-09" db="EMBL/GenBank/DDBJ databases">
        <authorList>
            <person name="Sun Q."/>
            <person name="Ohkuma M."/>
        </authorList>
    </citation>
    <scope>NUCLEOTIDE SEQUENCE</scope>
    <source>
        <strain evidence="4">JCM 4122</strain>
    </source>
</reference>
<protein>
    <recommendedName>
        <fullName evidence="3">HTH araC/xylS-type domain-containing protein</fullName>
    </recommendedName>
</protein>
<sequence length="80" mass="8753">MCRPAWAGARTEAVRLRALKDLRRIRDRIDRAYARPLDVPALAREAGLTAGALHLAFTEAYGTTPYGFVTALRATRGTPA</sequence>
<evidence type="ECO:0000256" key="1">
    <source>
        <dbReference type="ARBA" id="ARBA00023015"/>
    </source>
</evidence>
<accession>A0A919BJC4</accession>
<name>A0A919BJC4_STRFL</name>
<dbReference type="GO" id="GO:0003700">
    <property type="term" value="F:DNA-binding transcription factor activity"/>
    <property type="evidence" value="ECO:0007669"/>
    <property type="project" value="InterPro"/>
</dbReference>